<keyword evidence="4 7" id="KW-0808">Transferase</keyword>
<dbReference type="PROSITE" id="PS01295">
    <property type="entry name" value="ISPD"/>
    <property type="match status" value="1"/>
</dbReference>
<feature type="site" description="Positions MEP for the nucleophilic attack" evidence="7">
    <location>
        <position position="151"/>
    </location>
</feature>
<dbReference type="InterPro" id="IPR034683">
    <property type="entry name" value="IspD/TarI"/>
</dbReference>
<dbReference type="Gene3D" id="3.90.550.10">
    <property type="entry name" value="Spore Coat Polysaccharide Biosynthesis Protein SpsA, Chain A"/>
    <property type="match status" value="1"/>
</dbReference>
<dbReference type="InterPro" id="IPR018294">
    <property type="entry name" value="ISPD_synthase_CS"/>
</dbReference>
<dbReference type="CDD" id="cd02516">
    <property type="entry name" value="CDP-ME_synthetase"/>
    <property type="match status" value="1"/>
</dbReference>
<evidence type="ECO:0000256" key="3">
    <source>
        <dbReference type="ARBA" id="ARBA00009789"/>
    </source>
</evidence>
<dbReference type="GO" id="GO:0050518">
    <property type="term" value="F:2-C-methyl-D-erythritol 4-phosphate cytidylyltransferase activity"/>
    <property type="evidence" value="ECO:0007669"/>
    <property type="project" value="UniProtKB-EC"/>
</dbReference>
<comment type="catalytic activity">
    <reaction evidence="1 7">
        <text>2-C-methyl-D-erythritol 4-phosphate + CTP + H(+) = 4-CDP-2-C-methyl-D-erythritol + diphosphate</text>
        <dbReference type="Rhea" id="RHEA:13429"/>
        <dbReference type="ChEBI" id="CHEBI:15378"/>
        <dbReference type="ChEBI" id="CHEBI:33019"/>
        <dbReference type="ChEBI" id="CHEBI:37563"/>
        <dbReference type="ChEBI" id="CHEBI:57823"/>
        <dbReference type="ChEBI" id="CHEBI:58262"/>
        <dbReference type="EC" id="2.7.7.60"/>
    </reaction>
</comment>
<protein>
    <recommendedName>
        <fullName evidence="7">2-C-methyl-D-erythritol 4-phosphate cytidylyltransferase</fullName>
        <ecNumber evidence="7">2.7.7.60</ecNumber>
    </recommendedName>
    <alternativeName>
        <fullName evidence="7">4-diphosphocytidyl-2C-methyl-D-erythritol synthase</fullName>
    </alternativeName>
    <alternativeName>
        <fullName evidence="7">MEP cytidylyltransferase</fullName>
        <shortName evidence="7">MCT</shortName>
    </alternativeName>
</protein>
<reference evidence="9" key="1">
    <citation type="journal article" date="2019" name="Int. J. Syst. Evol. Microbiol.">
        <title>The Global Catalogue of Microorganisms (GCM) 10K type strain sequencing project: providing services to taxonomists for standard genome sequencing and annotation.</title>
        <authorList>
            <consortium name="The Broad Institute Genomics Platform"/>
            <consortium name="The Broad Institute Genome Sequencing Center for Infectious Disease"/>
            <person name="Wu L."/>
            <person name="Ma J."/>
        </authorList>
    </citation>
    <scope>NUCLEOTIDE SEQUENCE [LARGE SCALE GENOMIC DNA]</scope>
    <source>
        <strain evidence="9">KCTC 3913</strain>
    </source>
</reference>
<feature type="site" description="Positions MEP for the nucleophilic attack" evidence="7">
    <location>
        <position position="207"/>
    </location>
</feature>
<feature type="site" description="Transition state stabilizer" evidence="7">
    <location>
        <position position="22"/>
    </location>
</feature>
<organism evidence="8 9">
    <name type="scientific">Bacillus seohaeanensis</name>
    <dbReference type="NCBI Taxonomy" id="284580"/>
    <lineage>
        <taxon>Bacteria</taxon>
        <taxon>Bacillati</taxon>
        <taxon>Bacillota</taxon>
        <taxon>Bacilli</taxon>
        <taxon>Bacillales</taxon>
        <taxon>Bacillaceae</taxon>
        <taxon>Bacillus</taxon>
    </lineage>
</organism>
<dbReference type="InterPro" id="IPR029044">
    <property type="entry name" value="Nucleotide-diphossugar_trans"/>
</dbReference>
<dbReference type="InterPro" id="IPR050088">
    <property type="entry name" value="IspD/TarI_cytidylyltransf_bact"/>
</dbReference>
<dbReference type="EMBL" id="JBHUMF010000022">
    <property type="protein sequence ID" value="MFD2681024.1"/>
    <property type="molecule type" value="Genomic_DNA"/>
</dbReference>
<name>A0ABW5RSS3_9BACI</name>
<dbReference type="HAMAP" id="MF_00108">
    <property type="entry name" value="IspD"/>
    <property type="match status" value="1"/>
</dbReference>
<sequence length="231" mass="25832">MEYQVVIPAAGKGKRMNAGKNKLLLELNGTPIIVHTLKVFESDPRCKGIFLAIDPGDRETFKELLKKYDIKNVKKLVDGGPERQHSVYNALKEVSHEIVLVHDGARPFIHLDVIEGLVVKTQQTGAAIAAVPVKDTIKKVLEEEVEETIDRSSLWMVQTPQAFRVSLLKKAHQQAVEDDFVGTDDASLVERTDVQVSVVESDYDNIKLTTPEDLYFAEAIIKKREISNKGE</sequence>
<accession>A0ABW5RSS3</accession>
<comment type="caution">
    <text evidence="8">The sequence shown here is derived from an EMBL/GenBank/DDBJ whole genome shotgun (WGS) entry which is preliminary data.</text>
</comment>
<keyword evidence="9" id="KW-1185">Reference proteome</keyword>
<keyword evidence="5 7" id="KW-0548">Nucleotidyltransferase</keyword>
<evidence type="ECO:0000256" key="2">
    <source>
        <dbReference type="ARBA" id="ARBA00004787"/>
    </source>
</evidence>
<evidence type="ECO:0000256" key="5">
    <source>
        <dbReference type="ARBA" id="ARBA00022695"/>
    </source>
</evidence>
<gene>
    <name evidence="7 8" type="primary">ispD</name>
    <name evidence="8" type="ORF">ACFSUL_09735</name>
</gene>
<evidence type="ECO:0000256" key="4">
    <source>
        <dbReference type="ARBA" id="ARBA00022679"/>
    </source>
</evidence>
<evidence type="ECO:0000313" key="8">
    <source>
        <dbReference type="EMBL" id="MFD2681024.1"/>
    </source>
</evidence>
<keyword evidence="6 7" id="KW-0414">Isoprene biosynthesis</keyword>
<dbReference type="PANTHER" id="PTHR32125">
    <property type="entry name" value="2-C-METHYL-D-ERYTHRITOL 4-PHOSPHATE CYTIDYLYLTRANSFERASE, CHLOROPLASTIC"/>
    <property type="match status" value="1"/>
</dbReference>
<evidence type="ECO:0000313" key="9">
    <source>
        <dbReference type="Proteomes" id="UP001597506"/>
    </source>
</evidence>
<comment type="function">
    <text evidence="7">Catalyzes the formation of 4-diphosphocytidyl-2-C-methyl-D-erythritol from CTP and 2-C-methyl-D-erythritol 4-phosphate (MEP).</text>
</comment>
<evidence type="ECO:0000256" key="1">
    <source>
        <dbReference type="ARBA" id="ARBA00001282"/>
    </source>
</evidence>
<feature type="site" description="Transition state stabilizer" evidence="7">
    <location>
        <position position="15"/>
    </location>
</feature>
<dbReference type="Proteomes" id="UP001597506">
    <property type="component" value="Unassembled WGS sequence"/>
</dbReference>
<dbReference type="EC" id="2.7.7.60" evidence="7"/>
<comment type="pathway">
    <text evidence="2 7">Isoprenoid biosynthesis; isopentenyl diphosphate biosynthesis via DXP pathway; isopentenyl diphosphate from 1-deoxy-D-xylulose 5-phosphate: step 2/6.</text>
</comment>
<dbReference type="RefSeq" id="WP_377934875.1">
    <property type="nucleotide sequence ID" value="NZ_JBHUMF010000022.1"/>
</dbReference>
<dbReference type="InterPro" id="IPR001228">
    <property type="entry name" value="IspD"/>
</dbReference>
<evidence type="ECO:0000256" key="6">
    <source>
        <dbReference type="ARBA" id="ARBA00023229"/>
    </source>
</evidence>
<dbReference type="SUPFAM" id="SSF53448">
    <property type="entry name" value="Nucleotide-diphospho-sugar transferases"/>
    <property type="match status" value="1"/>
</dbReference>
<dbReference type="Pfam" id="PF01128">
    <property type="entry name" value="IspD"/>
    <property type="match status" value="1"/>
</dbReference>
<evidence type="ECO:0000256" key="7">
    <source>
        <dbReference type="HAMAP-Rule" id="MF_00108"/>
    </source>
</evidence>
<dbReference type="NCBIfam" id="TIGR00453">
    <property type="entry name" value="ispD"/>
    <property type="match status" value="1"/>
</dbReference>
<proteinExistence type="inferred from homology"/>
<comment type="similarity">
    <text evidence="3 7">Belongs to the IspD/TarI cytidylyltransferase family. IspD subfamily.</text>
</comment>
<dbReference type="PANTHER" id="PTHR32125:SF4">
    <property type="entry name" value="2-C-METHYL-D-ERYTHRITOL 4-PHOSPHATE CYTIDYLYLTRANSFERASE, CHLOROPLASTIC"/>
    <property type="match status" value="1"/>
</dbReference>